<name>F2TX71_SALR5</name>
<sequence length="223" mass="25333">MDSPFAFDTSNPFAAEEKEVPPFGLDMVSGARRTRRDEDVDVGVTSRRTADPTHSSRAHAPQTHTAVLTVPSPGKTEIEIEDSEEDMPQQRPGPRTPLAKVYAEICTYPCNGWLDYKYDSETFPPTLKGHVTYKKFQSIVEQLNTIRKKYRCNGTDYALLGASVGLLPMIPFMMRKKSRAIERRKEMKAVFAQFEYEHETLRMRIDKTTGNLIIETHPSVLYG</sequence>
<feature type="region of interest" description="Disordered" evidence="1">
    <location>
        <begin position="1"/>
        <end position="63"/>
    </location>
</feature>
<dbReference type="AlphaFoldDB" id="F2TX71"/>
<protein>
    <submittedName>
        <fullName evidence="2">Uncharacterized protein</fullName>
    </submittedName>
</protein>
<evidence type="ECO:0000313" key="3">
    <source>
        <dbReference type="Proteomes" id="UP000007799"/>
    </source>
</evidence>
<organism evidence="3">
    <name type="scientific">Salpingoeca rosetta (strain ATCC 50818 / BSB-021)</name>
    <dbReference type="NCBI Taxonomy" id="946362"/>
    <lineage>
        <taxon>Eukaryota</taxon>
        <taxon>Choanoflagellata</taxon>
        <taxon>Craspedida</taxon>
        <taxon>Salpingoecidae</taxon>
        <taxon>Salpingoeca</taxon>
    </lineage>
</organism>
<proteinExistence type="predicted"/>
<evidence type="ECO:0000256" key="1">
    <source>
        <dbReference type="SAM" id="MobiDB-lite"/>
    </source>
</evidence>
<dbReference type="RefSeq" id="XP_004998155.1">
    <property type="nucleotide sequence ID" value="XM_004998098.1"/>
</dbReference>
<dbReference type="KEGG" id="sre:PTSG_00688"/>
<dbReference type="InParanoid" id="F2TX71"/>
<gene>
    <name evidence="2" type="ORF">PTSG_00688</name>
</gene>
<accession>F2TX71</accession>
<keyword evidence="3" id="KW-1185">Reference proteome</keyword>
<dbReference type="EMBL" id="GL832956">
    <property type="protein sequence ID" value="EGD75980.1"/>
    <property type="molecule type" value="Genomic_DNA"/>
</dbReference>
<dbReference type="GeneID" id="16078751"/>
<dbReference type="Proteomes" id="UP000007799">
    <property type="component" value="Unassembled WGS sequence"/>
</dbReference>
<evidence type="ECO:0000313" key="2">
    <source>
        <dbReference type="EMBL" id="EGD75980.1"/>
    </source>
</evidence>
<reference evidence="2" key="1">
    <citation type="submission" date="2009-08" db="EMBL/GenBank/DDBJ databases">
        <title>Annotation of Salpingoeca rosetta.</title>
        <authorList>
            <consortium name="The Broad Institute Genome Sequencing Platform"/>
            <person name="Russ C."/>
            <person name="Cuomo C."/>
            <person name="Burger G."/>
            <person name="Gray M.W."/>
            <person name="Holland P.W.H."/>
            <person name="King N."/>
            <person name="Lang F.B.F."/>
            <person name="Roger A.J."/>
            <person name="Ruiz-Trillo I."/>
            <person name="Young S.K."/>
            <person name="Zeng Q."/>
            <person name="Gargeya S."/>
            <person name="Alvarado L."/>
            <person name="Berlin A."/>
            <person name="Chapman S.B."/>
            <person name="Chen Z."/>
            <person name="Freedman E."/>
            <person name="Gellesch M."/>
            <person name="Goldberg J."/>
            <person name="Griggs A."/>
            <person name="Gujja S."/>
            <person name="Heilman E."/>
            <person name="Heiman D."/>
            <person name="Howarth C."/>
            <person name="Mehta T."/>
            <person name="Neiman D."/>
            <person name="Pearson M."/>
            <person name="Roberts A."/>
            <person name="Saif S."/>
            <person name="Shea T."/>
            <person name="Shenoy N."/>
            <person name="Sisk P."/>
            <person name="Stolte C."/>
            <person name="Sykes S."/>
            <person name="White J."/>
            <person name="Yandava C."/>
            <person name="Haas B."/>
            <person name="Nusbaum C."/>
            <person name="Birren B."/>
        </authorList>
    </citation>
    <scope>NUCLEOTIDE SEQUENCE [LARGE SCALE GENOMIC DNA]</scope>
    <source>
        <strain evidence="2">ATCC 50818</strain>
    </source>
</reference>